<organism evidence="2 3">
    <name type="scientific">Enorma phocaeensis</name>
    <dbReference type="NCBI Taxonomy" id="1871019"/>
    <lineage>
        <taxon>Bacteria</taxon>
        <taxon>Bacillati</taxon>
        <taxon>Actinomycetota</taxon>
        <taxon>Coriobacteriia</taxon>
        <taxon>Coriobacteriales</taxon>
        <taxon>Coriobacteriaceae</taxon>
        <taxon>Enorma</taxon>
    </lineage>
</organism>
<feature type="region of interest" description="Disordered" evidence="1">
    <location>
        <begin position="1"/>
        <end position="52"/>
    </location>
</feature>
<dbReference type="EMBL" id="JAUDDZ010000012">
    <property type="protein sequence ID" value="MDM8275473.1"/>
    <property type="molecule type" value="Genomic_DNA"/>
</dbReference>
<reference evidence="3" key="1">
    <citation type="submission" date="2023-06" db="EMBL/GenBank/DDBJ databases">
        <title>Identification and characterization of horizontal gene transfer across gut microbiota members of farm animals based on homology search.</title>
        <authorList>
            <person name="Zeman M."/>
            <person name="Kubasova T."/>
            <person name="Jahodarova E."/>
            <person name="Nykrynova M."/>
            <person name="Rychlik I."/>
        </authorList>
    </citation>
    <scope>NUCLEOTIDE SEQUENCE [LARGE SCALE GENOMIC DNA]</scope>
    <source>
        <strain evidence="3">154_Feed</strain>
    </source>
</reference>
<evidence type="ECO:0000313" key="2">
    <source>
        <dbReference type="EMBL" id="MDM8275473.1"/>
    </source>
</evidence>
<dbReference type="Proteomes" id="UP001529421">
    <property type="component" value="Unassembled WGS sequence"/>
</dbReference>
<reference evidence="2 3" key="2">
    <citation type="submission" date="2023-06" db="EMBL/GenBank/DDBJ databases">
        <authorList>
            <person name="Zeman M."/>
            <person name="Kubasova T."/>
            <person name="Jahodarova E."/>
            <person name="Nykrynova M."/>
            <person name="Rychlik I."/>
        </authorList>
    </citation>
    <scope>NUCLEOTIDE SEQUENCE [LARGE SCALE GENOMIC DNA]</scope>
    <source>
        <strain evidence="2 3">154_Feed</strain>
    </source>
</reference>
<keyword evidence="3" id="KW-1185">Reference proteome</keyword>
<feature type="compositionally biased region" description="Polar residues" evidence="1">
    <location>
        <begin position="10"/>
        <end position="32"/>
    </location>
</feature>
<comment type="caution">
    <text evidence="2">The sequence shown here is derived from an EMBL/GenBank/DDBJ whole genome shotgun (WGS) entry which is preliminary data.</text>
</comment>
<gene>
    <name evidence="2" type="ORF">QUW28_08235</name>
</gene>
<evidence type="ECO:0000256" key="1">
    <source>
        <dbReference type="SAM" id="MobiDB-lite"/>
    </source>
</evidence>
<protein>
    <submittedName>
        <fullName evidence="2">Abi family protein</fullName>
    </submittedName>
</protein>
<dbReference type="Pfam" id="PF07751">
    <property type="entry name" value="Abi_2"/>
    <property type="match status" value="1"/>
</dbReference>
<dbReference type="InterPro" id="IPR011664">
    <property type="entry name" value="Abi_system_AbiD/AbiF-like"/>
</dbReference>
<evidence type="ECO:0000313" key="3">
    <source>
        <dbReference type="Proteomes" id="UP001529421"/>
    </source>
</evidence>
<dbReference type="RefSeq" id="WP_289545537.1">
    <property type="nucleotide sequence ID" value="NZ_JAUDDZ010000012.1"/>
</dbReference>
<sequence length="216" mass="24308">MTVDTRQESSHPQAQRANVEQLETSIQRQGCQPSGACGRPGPQGGRQPQPAHAKPLLTVDQQIAHMKDKGITFCLCSEADAAGHLRAKCQFFRIYAYRKNFDKHVGGGLDGKYVGLDFGQLRLLSNTDRMLRDLLLVMTPDVEHFAKVRLLALAEDHGEDGYGVLRDYLASASRNQRSYIQSEIDRREGSPYSGDMVRKYRDDMLWKLEGLLWEVG</sequence>
<accession>A0ABT7VAE9</accession>
<proteinExistence type="predicted"/>
<name>A0ABT7VAE9_9ACTN</name>